<accession>A0A5C6AR44</accession>
<keyword evidence="2" id="KW-1185">Reference proteome</keyword>
<evidence type="ECO:0008006" key="3">
    <source>
        <dbReference type="Google" id="ProtNLM"/>
    </source>
</evidence>
<dbReference type="RefSeq" id="WP_146577209.1">
    <property type="nucleotide sequence ID" value="NZ_SJPM01000002.1"/>
</dbReference>
<dbReference type="AlphaFoldDB" id="A0A5C6AR44"/>
<evidence type="ECO:0000313" key="2">
    <source>
        <dbReference type="Proteomes" id="UP000316213"/>
    </source>
</evidence>
<protein>
    <recommendedName>
        <fullName evidence="3">Alpha/beta hydrolase family protein</fullName>
    </recommendedName>
</protein>
<dbReference type="SUPFAM" id="SSF53474">
    <property type="entry name" value="alpha/beta-Hydrolases"/>
    <property type="match status" value="1"/>
</dbReference>
<comment type="caution">
    <text evidence="1">The sequence shown here is derived from an EMBL/GenBank/DDBJ whole genome shotgun (WGS) entry which is preliminary data.</text>
</comment>
<gene>
    <name evidence="1" type="ORF">Pla100_17640</name>
</gene>
<dbReference type="Proteomes" id="UP000316213">
    <property type="component" value="Unassembled WGS sequence"/>
</dbReference>
<dbReference type="EMBL" id="SJPM01000002">
    <property type="protein sequence ID" value="TWU02028.1"/>
    <property type="molecule type" value="Genomic_DNA"/>
</dbReference>
<proteinExistence type="predicted"/>
<reference evidence="1 2" key="1">
    <citation type="submission" date="2019-02" db="EMBL/GenBank/DDBJ databases">
        <title>Deep-cultivation of Planctomycetes and their phenomic and genomic characterization uncovers novel biology.</title>
        <authorList>
            <person name="Wiegand S."/>
            <person name="Jogler M."/>
            <person name="Boedeker C."/>
            <person name="Pinto D."/>
            <person name="Vollmers J."/>
            <person name="Rivas-Marin E."/>
            <person name="Kohn T."/>
            <person name="Peeters S.H."/>
            <person name="Heuer A."/>
            <person name="Rast P."/>
            <person name="Oberbeckmann S."/>
            <person name="Bunk B."/>
            <person name="Jeske O."/>
            <person name="Meyerdierks A."/>
            <person name="Storesund J.E."/>
            <person name="Kallscheuer N."/>
            <person name="Luecker S."/>
            <person name="Lage O.M."/>
            <person name="Pohl T."/>
            <person name="Merkel B.J."/>
            <person name="Hornburger P."/>
            <person name="Mueller R.-W."/>
            <person name="Bruemmer F."/>
            <person name="Labrenz M."/>
            <person name="Spormann A.M."/>
            <person name="Op Den Camp H."/>
            <person name="Overmann J."/>
            <person name="Amann R."/>
            <person name="Jetten M.S.M."/>
            <person name="Mascher T."/>
            <person name="Medema M.H."/>
            <person name="Devos D.P."/>
            <person name="Kaster A.-K."/>
            <person name="Ovreas L."/>
            <person name="Rohde M."/>
            <person name="Galperin M.Y."/>
            <person name="Jogler C."/>
        </authorList>
    </citation>
    <scope>NUCLEOTIDE SEQUENCE [LARGE SCALE GENOMIC DNA]</scope>
    <source>
        <strain evidence="1 2">Pla100</strain>
    </source>
</reference>
<dbReference type="InterPro" id="IPR029058">
    <property type="entry name" value="AB_hydrolase_fold"/>
</dbReference>
<organism evidence="1 2">
    <name type="scientific">Neorhodopirellula pilleata</name>
    <dbReference type="NCBI Taxonomy" id="2714738"/>
    <lineage>
        <taxon>Bacteria</taxon>
        <taxon>Pseudomonadati</taxon>
        <taxon>Planctomycetota</taxon>
        <taxon>Planctomycetia</taxon>
        <taxon>Pirellulales</taxon>
        <taxon>Pirellulaceae</taxon>
        <taxon>Neorhodopirellula</taxon>
    </lineage>
</organism>
<sequence length="323" mass="36015">MSSIRVFIASVLLVCGLFTDVRRSAAQFDDGGLGSPSAQLGDEIWLVSSRHLGSRNCDVESLEVRQYADGQWYSSTPQTLLSAEMAVAAKPTVILVHGNSWSLSKAIQRGLQTYRQVFLPWRDKPPIRFIIWTWPSDRIPGPIRDIRIKADLAEDHSFHLAKFLQRIPVSSQVSMIGYSYGSRVTLGALNLLGGGSINGARIAATQAPTPRINLTLIAPAIRNDALFTSVPHAFGQLNHLFVMYNRRDRYLSLFRFTRFSGKTPAMGYTGLACAGRLPGAAYRIDQFDAARAVGPDHDYLEYIRDRNVEQRLRRNLLYAPVGY</sequence>
<dbReference type="InterPro" id="IPR010297">
    <property type="entry name" value="DUF900_hydrolase"/>
</dbReference>
<dbReference type="OrthoDB" id="241925at2"/>
<name>A0A5C6AR44_9BACT</name>
<dbReference type="Pfam" id="PF05990">
    <property type="entry name" value="DUF900"/>
    <property type="match status" value="1"/>
</dbReference>
<evidence type="ECO:0000313" key="1">
    <source>
        <dbReference type="EMBL" id="TWU02028.1"/>
    </source>
</evidence>